<dbReference type="Gene3D" id="2.60.40.10">
    <property type="entry name" value="Immunoglobulins"/>
    <property type="match status" value="1"/>
</dbReference>
<reference evidence="2 3" key="1">
    <citation type="submission" date="2019-08" db="EMBL/GenBank/DDBJ databases">
        <title>Genomes of Subsaximicrobium wynnwilliamsii strains.</title>
        <authorList>
            <person name="Bowman J.P."/>
        </authorList>
    </citation>
    <scope>NUCLEOTIDE SEQUENCE [LARGE SCALE GENOMIC DNA]</scope>
    <source>
        <strain evidence="2 3">2-80-2</strain>
    </source>
</reference>
<keyword evidence="3" id="KW-1185">Reference proteome</keyword>
<dbReference type="EMBL" id="VORO01000020">
    <property type="protein sequence ID" value="TXD87775.1"/>
    <property type="molecule type" value="Genomic_DNA"/>
</dbReference>
<sequence>MGFINTYKISNEGTNNSYTDSISKEFIENSTSFVYTIARTANGKCLLSKLDILGGIVWSKEINNQDVGAEPLYIEATSTNPIQYTAISNNADSVNSFIYLITFDVNGNIVKIKKLQFPRFGGQEGVHVQYYNNYFLIAYNKNVIKVNSDGVVSNIWQFSNQKYAVGPAFSFFVDPISGYMLSFHQVFQDGVAYLVLRDENFVVVEEIQLLYPNASSGSVPADAVFKKANNTYYYYFTISQDFSNINREVCMVKTQNAQITYQKIIQLQKNSNLLSNFTLVDNHIYFHSFYGIMKLSTDDLTLLWTKKINSFNQIIRLIYNSSTSNITCIYNDFSGDYNYNSKAFLVDKELNSCLTILQDVPTLNSGVIGFSVTSDFAKSDELIITSESISNDLTNVELIIDELCPPSGSGNYNLEKSAIFANPGTITADGIDASFITVQLKDSSENNITVGGEAVIIFSSLGNISGVTENNDGTYTAVLTSSNIGNAALSFSVNNQLSNNTANVNFVEKTFEIPISELTSLQSPNFYIQSVGSRGIESTKGIHLRWIFGGVLGEKHLPKRDYAQTDHNFNKPNDVVKVYRTRYQKVQFNLNLFERPTVINDTNKFWIYRFANGGDSYYQFSEAREFHVYFRNTSKYNQVRASINPLLNPSGFLQNYGSELIEIENKKELFFAAEFKAINLSTSSALQTESLSVSENNQFALKKMSSRQTFSSSQLSEARLVCENGKSIRFKSSECFVSEISFEFYADFISAVNKRDGWQPIGDFGLTLDDGLVHSMLEPEPGLVQGKWQRFNDNAFVNVENYKIKWDRPTEDWDRDIKQIVNNYIQLSNSATNPTAIELVPFENDDDEPIEITNLDQLNFAAYDYHIARMLGLGVLDVDVAVFENTYIYIAEYTTFGDLEDGLGKRETHHLSMGLPTSIDDERLPIPVNIREVTPGAFIGNEGEPANITDVGGYTQNGESRYVTLFAENQPTDLIGTTFYDTADEFALEKFTYPVYSGIEYKKVLSGQTCDDGEWQKPELPNDPEYLNAVPLGEVEHFETRVLQISETNQPLFVHKQDVSGLHCYSSYGINWFSRATSSSIIKSIQTLLKPKNSLLPPSNINSLLIRSESPLLLTSEEEQDRLKAINPNPESETVEDETLVRITFDYHTYQDLINRKVLLDSVVTNNDILDPNLDDNRAILYPDNEEVFADDVDIFFRPQVPDNVSGKALPLSATNQPSNILLSNIQTVDYQRASTGEINPITNVFEPEIISPTLQPGTESNYVGGAFILGNQQHIIHSVIQGTDGPIFSVYKKEISDALVNNIPSADADNLQPIEISEDGFFMAVENMQNASSWGTPNPLPLKVNVAVNNEIHREILEILDDDGIMERHVEKSRGIWSEPLDGNATIEKVEEPYEAIYDSEGNITGYNERHRGNYKITFQNIKLTQHPQYNKEGVSVEWFRGIARIFTQGSLQDGIARKTRKVLSVVKIDNIVYPGDANENDLVIYVNDSSFPEVNEDEDLVNDIEYDYIQTGTNISVNFYPSYKVYLYVDTTYGLNETNLLPEAGDGTKYSIFGLRSRDLDLEQYASKICVPSLMFAQEMIEALPPEQPQGPLYATRPDFFGRSTLTLTTQYEHEPHGLLFYRTNDEALLNALYAKSTIIEIRESLKALGGNDEVDFTSRWQNFMKLEALKIDGDYKEFPSGEIDAENRFKFPNPDKLALFTNANEIINNINNGIISPPNPPIALFNIDLNDANNDIGAIPAGDERIFGFVKATIYNAFVPLTEVPIIYQHIEGADYKPVNEKQVIRDRNGYVLPPNHQDFKMAPMMKIINTNPHETQFVDFSLDGTSNNIYFYGVREISSQMKMGDYSPFLGPVKLVNTNAPETPEIKRIMPVLENAVLGISPSIQLEINAYPEVQDIKKLTIYRAFNKLDAQSVRTMQQVKIIDLETLGIINDATWKVQDTFEDLDEVPYGDGLFYRITVSRKVEYADKNGNIVIEYQPSQASKIVASMMVEVTNPPAPILNFTSDPLINNGKELPNIILQWDNTCYNGKYHVYKMNNNGTWVNIANLKTNNTNIILPLADTNLNSGTLQIRNEDYDPIYHHFKVVAENTSGMMSIEENILTIPNTDILTNGEGIGFMIVEDTNIVD</sequence>
<feature type="domain" description="Invasin" evidence="1">
    <location>
        <begin position="415"/>
        <end position="508"/>
    </location>
</feature>
<dbReference type="InterPro" id="IPR013783">
    <property type="entry name" value="Ig-like_fold"/>
</dbReference>
<dbReference type="RefSeq" id="WP_147087558.1">
    <property type="nucleotide sequence ID" value="NZ_VORM01000020.1"/>
</dbReference>
<proteinExistence type="predicted"/>
<comment type="caution">
    <text evidence="2">The sequence shown here is derived from an EMBL/GenBank/DDBJ whole genome shotgun (WGS) entry which is preliminary data.</text>
</comment>
<dbReference type="InterPro" id="IPR015217">
    <property type="entry name" value="Invasin_dom_3"/>
</dbReference>
<gene>
    <name evidence="2" type="ORF">ESY86_15805</name>
</gene>
<evidence type="ECO:0000313" key="2">
    <source>
        <dbReference type="EMBL" id="TXD87775.1"/>
    </source>
</evidence>
<dbReference type="Pfam" id="PF09134">
    <property type="entry name" value="Invasin_D3"/>
    <property type="match status" value="1"/>
</dbReference>
<organism evidence="2 3">
    <name type="scientific">Subsaximicrobium wynnwilliamsii</name>
    <dbReference type="NCBI Taxonomy" id="291179"/>
    <lineage>
        <taxon>Bacteria</taxon>
        <taxon>Pseudomonadati</taxon>
        <taxon>Bacteroidota</taxon>
        <taxon>Flavobacteriia</taxon>
        <taxon>Flavobacteriales</taxon>
        <taxon>Flavobacteriaceae</taxon>
        <taxon>Subsaximicrobium</taxon>
    </lineage>
</organism>
<protein>
    <recommendedName>
        <fullName evidence="1">Invasin domain-containing protein</fullName>
    </recommendedName>
</protein>
<evidence type="ECO:0000259" key="1">
    <source>
        <dbReference type="Pfam" id="PF09134"/>
    </source>
</evidence>
<evidence type="ECO:0000313" key="3">
    <source>
        <dbReference type="Proteomes" id="UP000321578"/>
    </source>
</evidence>
<dbReference type="SUPFAM" id="SSF49373">
    <property type="entry name" value="Invasin/intimin cell-adhesion fragments"/>
    <property type="match status" value="1"/>
</dbReference>
<dbReference type="InterPro" id="IPR008964">
    <property type="entry name" value="Invasin/intimin_cell_adhesion"/>
</dbReference>
<name>A0A5C6ZE21_9FLAO</name>
<dbReference type="OrthoDB" id="717548at2"/>
<accession>A0A5C6ZE21</accession>
<dbReference type="Proteomes" id="UP000321578">
    <property type="component" value="Unassembled WGS sequence"/>
</dbReference>